<keyword evidence="8 11" id="KW-1133">Transmembrane helix</keyword>
<feature type="transmembrane region" description="Helical" evidence="11">
    <location>
        <begin position="232"/>
        <end position="253"/>
    </location>
</feature>
<gene>
    <name evidence="13" type="ORF">HX798_10680</name>
</gene>
<evidence type="ECO:0000256" key="2">
    <source>
        <dbReference type="ARBA" id="ARBA00007783"/>
    </source>
</evidence>
<sequence>MFGLLRGLFSYRSFIATSIRNEFVSRFSRSSLGGLWMIINPLANVLIYALILSNVLAAKLPGIDNKYAYALYLMAGTLAWSLFSEIINRCLTLFIENGNLMKKMKFPRITLPFIVLGSALLNNFLLLLSVLAVFICLGHWPTWQMLWAVPLILTVAALAMGLGLVLGVLNVFVRDIGQVVPIVLQILFWFTPIVYPINIIPENLKSLLAYNPMLPLVSAYHDVFVYGLSPNFLALASTVALTLVLLALGLYIFRRAAPEMVDAL</sequence>
<comment type="caution">
    <text evidence="13">The sequence shown here is derived from an EMBL/GenBank/DDBJ whole genome shotgun (WGS) entry which is preliminary data.</text>
</comment>
<dbReference type="InterPro" id="IPR047817">
    <property type="entry name" value="ABC2_TM_bact-type"/>
</dbReference>
<dbReference type="InterPro" id="IPR013525">
    <property type="entry name" value="ABC2_TM"/>
</dbReference>
<reference evidence="13 14" key="1">
    <citation type="submission" date="2020-04" db="EMBL/GenBank/DDBJ databases">
        <title>Molecular characterization of pseudomonads from Agaricus bisporus reveal novel blotch 2 pathogens in Western Europe.</title>
        <authorList>
            <person name="Taparia T."/>
            <person name="Krijger M."/>
            <person name="Haynes E."/>
            <person name="Elpinstone J.G."/>
            <person name="Noble R."/>
            <person name="Van Der Wolf J."/>
        </authorList>
    </citation>
    <scope>NUCLEOTIDE SEQUENCE [LARGE SCALE GENOMIC DNA]</scope>
    <source>
        <strain evidence="13 14">P7765</strain>
    </source>
</reference>
<feature type="transmembrane region" description="Helical" evidence="11">
    <location>
        <begin position="179"/>
        <end position="200"/>
    </location>
</feature>
<feature type="transmembrane region" description="Helical" evidence="11">
    <location>
        <begin position="109"/>
        <end position="140"/>
    </location>
</feature>
<keyword evidence="6 11" id="KW-0812">Transmembrane</keyword>
<name>A0A7Y8D0S2_PSEPU</name>
<evidence type="ECO:0000256" key="11">
    <source>
        <dbReference type="RuleBase" id="RU361157"/>
    </source>
</evidence>
<dbReference type="GO" id="GO:0140359">
    <property type="term" value="F:ABC-type transporter activity"/>
    <property type="evidence" value="ECO:0007669"/>
    <property type="project" value="InterPro"/>
</dbReference>
<evidence type="ECO:0000256" key="1">
    <source>
        <dbReference type="ARBA" id="ARBA00004651"/>
    </source>
</evidence>
<dbReference type="PRINTS" id="PR00164">
    <property type="entry name" value="ABC2TRNSPORT"/>
</dbReference>
<evidence type="ECO:0000313" key="14">
    <source>
        <dbReference type="Proteomes" id="UP000542695"/>
    </source>
</evidence>
<evidence type="ECO:0000256" key="6">
    <source>
        <dbReference type="ARBA" id="ARBA00022692"/>
    </source>
</evidence>
<evidence type="ECO:0000256" key="8">
    <source>
        <dbReference type="ARBA" id="ARBA00022989"/>
    </source>
</evidence>
<evidence type="ECO:0000313" key="13">
    <source>
        <dbReference type="EMBL" id="NWC80762.1"/>
    </source>
</evidence>
<evidence type="ECO:0000256" key="3">
    <source>
        <dbReference type="ARBA" id="ARBA00022448"/>
    </source>
</evidence>
<keyword evidence="4 11" id="KW-1003">Cell membrane</keyword>
<evidence type="ECO:0000256" key="10">
    <source>
        <dbReference type="ARBA" id="ARBA00023136"/>
    </source>
</evidence>
<dbReference type="AlphaFoldDB" id="A0A7Y8D0S2"/>
<dbReference type="PANTHER" id="PTHR30413:SF10">
    <property type="entry name" value="CAPSULE POLYSACCHARIDE EXPORT INNER-MEMBRANE PROTEIN CTRC"/>
    <property type="match status" value="1"/>
</dbReference>
<evidence type="ECO:0000256" key="9">
    <source>
        <dbReference type="ARBA" id="ARBA00023047"/>
    </source>
</evidence>
<protein>
    <recommendedName>
        <fullName evidence="11">Transport permease protein</fullName>
    </recommendedName>
</protein>
<keyword evidence="10 11" id="KW-0472">Membrane</keyword>
<dbReference type="GO" id="GO:0043190">
    <property type="term" value="C:ATP-binding cassette (ABC) transporter complex"/>
    <property type="evidence" value="ECO:0007669"/>
    <property type="project" value="InterPro"/>
</dbReference>
<dbReference type="GO" id="GO:0015920">
    <property type="term" value="P:lipopolysaccharide transport"/>
    <property type="evidence" value="ECO:0007669"/>
    <property type="project" value="TreeGrafter"/>
</dbReference>
<evidence type="ECO:0000256" key="4">
    <source>
        <dbReference type="ARBA" id="ARBA00022475"/>
    </source>
</evidence>
<comment type="subcellular location">
    <subcellularLocation>
        <location evidence="11">Cell inner membrane</location>
        <topology evidence="11">Multi-pass membrane protein</topology>
    </subcellularLocation>
    <subcellularLocation>
        <location evidence="1">Cell membrane</location>
        <topology evidence="1">Multi-pass membrane protein</topology>
    </subcellularLocation>
</comment>
<dbReference type="EMBL" id="JACARV010000026">
    <property type="protein sequence ID" value="NWC80762.1"/>
    <property type="molecule type" value="Genomic_DNA"/>
</dbReference>
<dbReference type="RefSeq" id="WP_177010435.1">
    <property type="nucleotide sequence ID" value="NZ_JACARV010000026.1"/>
</dbReference>
<accession>A0A7Y8D0S2</accession>
<proteinExistence type="inferred from homology"/>
<keyword evidence="5" id="KW-0762">Sugar transport</keyword>
<evidence type="ECO:0000259" key="12">
    <source>
        <dbReference type="PROSITE" id="PS51012"/>
    </source>
</evidence>
<dbReference type="PROSITE" id="PS51012">
    <property type="entry name" value="ABC_TM2"/>
    <property type="match status" value="1"/>
</dbReference>
<comment type="similarity">
    <text evidence="2 11">Belongs to the ABC-2 integral membrane protein family.</text>
</comment>
<feature type="transmembrane region" description="Helical" evidence="11">
    <location>
        <begin position="146"/>
        <end position="172"/>
    </location>
</feature>
<dbReference type="Proteomes" id="UP000542695">
    <property type="component" value="Unassembled WGS sequence"/>
</dbReference>
<dbReference type="PANTHER" id="PTHR30413">
    <property type="entry name" value="INNER MEMBRANE TRANSPORT PERMEASE"/>
    <property type="match status" value="1"/>
</dbReference>
<keyword evidence="7" id="KW-0972">Capsule biogenesis/degradation</keyword>
<organism evidence="13 14">
    <name type="scientific">Pseudomonas putida</name>
    <name type="common">Arthrobacter siderocapsulatus</name>
    <dbReference type="NCBI Taxonomy" id="303"/>
    <lineage>
        <taxon>Bacteria</taxon>
        <taxon>Pseudomonadati</taxon>
        <taxon>Pseudomonadota</taxon>
        <taxon>Gammaproteobacteria</taxon>
        <taxon>Pseudomonadales</taxon>
        <taxon>Pseudomonadaceae</taxon>
        <taxon>Pseudomonas</taxon>
    </lineage>
</organism>
<dbReference type="Pfam" id="PF01061">
    <property type="entry name" value="ABC2_membrane"/>
    <property type="match status" value="1"/>
</dbReference>
<dbReference type="InterPro" id="IPR000412">
    <property type="entry name" value="ABC_2_transport"/>
</dbReference>
<evidence type="ECO:0000256" key="7">
    <source>
        <dbReference type="ARBA" id="ARBA00022903"/>
    </source>
</evidence>
<feature type="domain" description="ABC transmembrane type-2" evidence="12">
    <location>
        <begin position="32"/>
        <end position="256"/>
    </location>
</feature>
<feature type="transmembrane region" description="Helical" evidence="11">
    <location>
        <begin position="35"/>
        <end position="57"/>
    </location>
</feature>
<evidence type="ECO:0000256" key="5">
    <source>
        <dbReference type="ARBA" id="ARBA00022597"/>
    </source>
</evidence>
<feature type="transmembrane region" description="Helical" evidence="11">
    <location>
        <begin position="69"/>
        <end position="88"/>
    </location>
</feature>
<keyword evidence="3 11" id="KW-0813">Transport</keyword>
<dbReference type="GO" id="GO:0015774">
    <property type="term" value="P:polysaccharide transport"/>
    <property type="evidence" value="ECO:0007669"/>
    <property type="project" value="UniProtKB-KW"/>
</dbReference>
<keyword evidence="9" id="KW-0625">Polysaccharide transport</keyword>